<accession>A0A2J8LVP6</accession>
<keyword evidence="6 12" id="KW-0863">Zinc-finger</keyword>
<evidence type="ECO:0000256" key="1">
    <source>
        <dbReference type="ARBA" id="ARBA00003767"/>
    </source>
</evidence>
<evidence type="ECO:0000256" key="4">
    <source>
        <dbReference type="ARBA" id="ARBA00022723"/>
    </source>
</evidence>
<keyword evidence="11" id="KW-0539">Nucleus</keyword>
<keyword evidence="8" id="KW-0805">Transcription regulation</keyword>
<evidence type="ECO:0000313" key="16">
    <source>
        <dbReference type="Proteomes" id="UP000236370"/>
    </source>
</evidence>
<name>A0A2J8LVP6_PANTR</name>
<evidence type="ECO:0000256" key="7">
    <source>
        <dbReference type="ARBA" id="ARBA00022833"/>
    </source>
</evidence>
<comment type="caution">
    <text evidence="15">The sequence shown here is derived from an EMBL/GenBank/DDBJ whole genome shotgun (WGS) entry which is preliminary data.</text>
</comment>
<dbReference type="FunFam" id="3.30.160.60:FF:002288">
    <property type="entry name" value="Zinc finger protein 700"/>
    <property type="match status" value="1"/>
</dbReference>
<comment type="function">
    <text evidence="1">May be involved in transcriptional regulation.</text>
</comment>
<evidence type="ECO:0000256" key="10">
    <source>
        <dbReference type="ARBA" id="ARBA00023163"/>
    </source>
</evidence>
<proteinExistence type="inferred from homology"/>
<comment type="subcellular location">
    <subcellularLocation>
        <location evidence="2">Nucleus</location>
    </subcellularLocation>
</comment>
<keyword evidence="7" id="KW-0862">Zinc</keyword>
<comment type="similarity">
    <text evidence="3">Belongs to the krueppel C2H2-type zinc-finger protein family.</text>
</comment>
<dbReference type="Pfam" id="PF00096">
    <property type="entry name" value="zf-C2H2"/>
    <property type="match status" value="1"/>
</dbReference>
<feature type="domain" description="C2H2-type" evidence="14">
    <location>
        <begin position="35"/>
        <end position="64"/>
    </location>
</feature>
<sequence length="139" mass="15829">MGERLFESTEGSQCGETFTQVLEDMLNKKTLPGVKSCESGTCGEAFMGYSSLNRNIRTDTGHQPYKCQKFLEKPYKHKQRGKALSHSHCFRTRERPHTRQKPFDCKECGKSFISPASIRRHMVMHSGDGPYKCKFCGKA</sequence>
<evidence type="ECO:0000313" key="15">
    <source>
        <dbReference type="EMBL" id="PNI51327.1"/>
    </source>
</evidence>
<evidence type="ECO:0000256" key="12">
    <source>
        <dbReference type="PROSITE-ProRule" id="PRU00042"/>
    </source>
</evidence>
<dbReference type="Gene3D" id="3.30.160.60">
    <property type="entry name" value="Classic Zinc Finger"/>
    <property type="match status" value="2"/>
</dbReference>
<feature type="region of interest" description="Disordered" evidence="13">
    <location>
        <begin position="76"/>
        <end position="95"/>
    </location>
</feature>
<evidence type="ECO:0000259" key="14">
    <source>
        <dbReference type="PROSITE" id="PS50157"/>
    </source>
</evidence>
<dbReference type="GO" id="GO:0005634">
    <property type="term" value="C:nucleus"/>
    <property type="evidence" value="ECO:0007669"/>
    <property type="project" value="UniProtKB-SubCell"/>
</dbReference>
<protein>
    <submittedName>
        <fullName evidence="15">ZNF491 isoform 3</fullName>
    </submittedName>
</protein>
<organism evidence="15 16">
    <name type="scientific">Pan troglodytes</name>
    <name type="common">Chimpanzee</name>
    <dbReference type="NCBI Taxonomy" id="9598"/>
    <lineage>
        <taxon>Eukaryota</taxon>
        <taxon>Metazoa</taxon>
        <taxon>Chordata</taxon>
        <taxon>Craniata</taxon>
        <taxon>Vertebrata</taxon>
        <taxon>Euteleostomi</taxon>
        <taxon>Mammalia</taxon>
        <taxon>Eutheria</taxon>
        <taxon>Euarchontoglires</taxon>
        <taxon>Primates</taxon>
        <taxon>Haplorrhini</taxon>
        <taxon>Catarrhini</taxon>
        <taxon>Hominidae</taxon>
        <taxon>Pan</taxon>
    </lineage>
</organism>
<keyword evidence="5" id="KW-0677">Repeat</keyword>
<dbReference type="SUPFAM" id="SSF57667">
    <property type="entry name" value="beta-beta-alpha zinc fingers"/>
    <property type="match status" value="2"/>
</dbReference>
<gene>
    <name evidence="15" type="ORF">CK820_G0026452</name>
</gene>
<evidence type="ECO:0000256" key="9">
    <source>
        <dbReference type="ARBA" id="ARBA00023125"/>
    </source>
</evidence>
<keyword evidence="9" id="KW-0238">DNA-binding</keyword>
<feature type="compositionally biased region" description="Basic residues" evidence="13">
    <location>
        <begin position="76"/>
        <end position="90"/>
    </location>
</feature>
<dbReference type="InterPro" id="IPR036236">
    <property type="entry name" value="Znf_C2H2_sf"/>
</dbReference>
<keyword evidence="10" id="KW-0804">Transcription</keyword>
<dbReference type="GO" id="GO:0003677">
    <property type="term" value="F:DNA binding"/>
    <property type="evidence" value="ECO:0007669"/>
    <property type="project" value="UniProtKB-KW"/>
</dbReference>
<dbReference type="Proteomes" id="UP000236370">
    <property type="component" value="Unassembled WGS sequence"/>
</dbReference>
<evidence type="ECO:0000256" key="6">
    <source>
        <dbReference type="ARBA" id="ARBA00022771"/>
    </source>
</evidence>
<evidence type="ECO:0000256" key="5">
    <source>
        <dbReference type="ARBA" id="ARBA00022737"/>
    </source>
</evidence>
<reference evidence="15 16" key="1">
    <citation type="submission" date="2017-12" db="EMBL/GenBank/DDBJ databases">
        <title>High-resolution comparative analysis of great ape genomes.</title>
        <authorList>
            <person name="Pollen A."/>
            <person name="Hastie A."/>
            <person name="Hormozdiari F."/>
            <person name="Dougherty M."/>
            <person name="Liu R."/>
            <person name="Chaisson M."/>
            <person name="Hoppe E."/>
            <person name="Hill C."/>
            <person name="Pang A."/>
            <person name="Hillier L."/>
            <person name="Baker C."/>
            <person name="Armstrong J."/>
            <person name="Shendure J."/>
            <person name="Paten B."/>
            <person name="Wilson R."/>
            <person name="Chao H."/>
            <person name="Schneider V."/>
            <person name="Ventura M."/>
            <person name="Kronenberg Z."/>
            <person name="Murali S."/>
            <person name="Gordon D."/>
            <person name="Cantsilieris S."/>
            <person name="Munson K."/>
            <person name="Nelson B."/>
            <person name="Raja A."/>
            <person name="Underwood J."/>
            <person name="Diekhans M."/>
            <person name="Fiddes I."/>
            <person name="Haussler D."/>
            <person name="Eichler E."/>
        </authorList>
    </citation>
    <scope>NUCLEOTIDE SEQUENCE [LARGE SCALE GENOMIC DNA]</scope>
    <source>
        <strain evidence="15">Yerkes chimp pedigree #C0471</strain>
    </source>
</reference>
<evidence type="ECO:0000256" key="13">
    <source>
        <dbReference type="SAM" id="MobiDB-lite"/>
    </source>
</evidence>
<evidence type="ECO:0000256" key="8">
    <source>
        <dbReference type="ARBA" id="ARBA00023015"/>
    </source>
</evidence>
<keyword evidence="4" id="KW-0479">Metal-binding</keyword>
<dbReference type="PROSITE" id="PS00028">
    <property type="entry name" value="ZINC_FINGER_C2H2_1"/>
    <property type="match status" value="1"/>
</dbReference>
<evidence type="ECO:0000256" key="3">
    <source>
        <dbReference type="ARBA" id="ARBA00006991"/>
    </source>
</evidence>
<dbReference type="InterPro" id="IPR050826">
    <property type="entry name" value="Krueppel_C2H2_ZnFinger"/>
</dbReference>
<evidence type="ECO:0000256" key="11">
    <source>
        <dbReference type="ARBA" id="ARBA00023242"/>
    </source>
</evidence>
<feature type="domain" description="C2H2-type" evidence="14">
    <location>
        <begin position="103"/>
        <end position="130"/>
    </location>
</feature>
<dbReference type="GO" id="GO:0008270">
    <property type="term" value="F:zinc ion binding"/>
    <property type="evidence" value="ECO:0007669"/>
    <property type="project" value="UniProtKB-KW"/>
</dbReference>
<dbReference type="EMBL" id="NBAG03000278">
    <property type="protein sequence ID" value="PNI51327.1"/>
    <property type="molecule type" value="Genomic_DNA"/>
</dbReference>
<evidence type="ECO:0000256" key="2">
    <source>
        <dbReference type="ARBA" id="ARBA00004123"/>
    </source>
</evidence>
<dbReference type="InterPro" id="IPR013087">
    <property type="entry name" value="Znf_C2H2_type"/>
</dbReference>
<dbReference type="AlphaFoldDB" id="A0A2J8LVP6"/>
<dbReference type="PANTHER" id="PTHR24377">
    <property type="entry name" value="IP01015P-RELATED"/>
    <property type="match status" value="1"/>
</dbReference>
<dbReference type="PROSITE" id="PS50157">
    <property type="entry name" value="ZINC_FINGER_C2H2_2"/>
    <property type="match status" value="2"/>
</dbReference>
<dbReference type="SMART" id="SM00355">
    <property type="entry name" value="ZnF_C2H2"/>
    <property type="match status" value="1"/>
</dbReference>
<feature type="non-terminal residue" evidence="15">
    <location>
        <position position="139"/>
    </location>
</feature>